<feature type="region of interest" description="Disordered" evidence="4">
    <location>
        <begin position="216"/>
        <end position="248"/>
    </location>
</feature>
<evidence type="ECO:0000259" key="5">
    <source>
        <dbReference type="Pfam" id="PF06862"/>
    </source>
</evidence>
<dbReference type="InterPro" id="IPR010678">
    <property type="entry name" value="UTP25"/>
</dbReference>
<protein>
    <recommendedName>
        <fullName evidence="9">DNA2/NAM7 helicase-like C-terminal domain-containing protein</fullName>
    </recommendedName>
</protein>
<evidence type="ECO:0000313" key="7">
    <source>
        <dbReference type="EMBL" id="KAK8846257.1"/>
    </source>
</evidence>
<gene>
    <name evidence="7" type="ORF">M9Y10_020263</name>
</gene>
<dbReference type="Proteomes" id="UP001470230">
    <property type="component" value="Unassembled WGS sequence"/>
</dbReference>
<accession>A0ABR2HHZ7</accession>
<comment type="similarity">
    <text evidence="2">Belongs to the UTP25 family.</text>
</comment>
<feature type="domain" description="UTP25 NTP hydrolase-like" evidence="6">
    <location>
        <begin position="135"/>
        <end position="246"/>
    </location>
</feature>
<dbReference type="Pfam" id="PF06862">
    <property type="entry name" value="Utp25_C"/>
    <property type="match status" value="1"/>
</dbReference>
<dbReference type="InterPro" id="IPR053939">
    <property type="entry name" value="UTP25_C"/>
</dbReference>
<evidence type="ECO:0000256" key="3">
    <source>
        <dbReference type="ARBA" id="ARBA00023242"/>
    </source>
</evidence>
<name>A0ABR2HHZ7_9EUKA</name>
<dbReference type="PANTHER" id="PTHR12933">
    <property type="entry name" value="ORF PROTEIN-RELATED"/>
    <property type="match status" value="1"/>
</dbReference>
<comment type="caution">
    <text evidence="7">The sequence shown here is derived from an EMBL/GenBank/DDBJ whole genome shotgun (WGS) entry which is preliminary data.</text>
</comment>
<sequence>MSRKHPQKKRSAKDFLAMLSEIVVQENGDEENTKNDNDSSTINILDKTIDITKDLPEIQFEGAPILFNEWFNVCDKKFNLDKTELKLFQSSFGLCLSTSNILPKGPIELHKQLSVIQDNINTISNDILAPTIFDYRDFLYVGNENSRFRQISALHVVNHIYRDFEAKESRQSVTIRDSNFTPTTILVICPYKQQAHRFIKEIIKCLPDKVMVKKEKEEEQEKEKEETKQASTKRKHHKHSESNNNDKDEYVEQQFQIENFDKLADYTVENIPQHYLRTRADDWLETFGGNNEDDFKTGIRFFSNKISLFQEISKSQLVIASPLALSLFDQKNFMSSIEVLVLDSIDVLVMQHADRLAQVIAELNSTPKTVDQTDWSRLRQYCADKNHKKMRQSIGYGRIITPEIYCMYNQTFVNIRGQLIVRPLKYPMVLKPGENIERSFKKIIINKGLSNSNVNSDVELIGDAIFKTFSEKIFPMIKQWRSESEEIAKRTIIYFVSSYRFLQARKMLDDDLVNFLELSDESTTRDTSNMKKSFKADSNAVLLLTERHYFTFRPKLQAGRVIFLQPPSYPLFAEELAGNCSSTVYFSEFDEFALERVAGSDHFQKILSSDLYSY</sequence>
<dbReference type="EMBL" id="JAPFFF010000029">
    <property type="protein sequence ID" value="KAK8846257.1"/>
    <property type="molecule type" value="Genomic_DNA"/>
</dbReference>
<feature type="compositionally biased region" description="Basic and acidic residues" evidence="4">
    <location>
        <begin position="216"/>
        <end position="228"/>
    </location>
</feature>
<feature type="domain" description="UTP25 C-terminal" evidence="5">
    <location>
        <begin position="463"/>
        <end position="610"/>
    </location>
</feature>
<proteinExistence type="inferred from homology"/>
<evidence type="ECO:0000259" key="6">
    <source>
        <dbReference type="Pfam" id="PF22916"/>
    </source>
</evidence>
<evidence type="ECO:0000256" key="2">
    <source>
        <dbReference type="ARBA" id="ARBA00009223"/>
    </source>
</evidence>
<evidence type="ECO:0000256" key="1">
    <source>
        <dbReference type="ARBA" id="ARBA00004604"/>
    </source>
</evidence>
<organism evidence="7 8">
    <name type="scientific">Tritrichomonas musculus</name>
    <dbReference type="NCBI Taxonomy" id="1915356"/>
    <lineage>
        <taxon>Eukaryota</taxon>
        <taxon>Metamonada</taxon>
        <taxon>Parabasalia</taxon>
        <taxon>Tritrichomonadida</taxon>
        <taxon>Tritrichomonadidae</taxon>
        <taxon>Tritrichomonas</taxon>
    </lineage>
</organism>
<feature type="domain" description="UTP25 NTP hydrolase-like" evidence="6">
    <location>
        <begin position="254"/>
        <end position="418"/>
    </location>
</feature>
<keyword evidence="8" id="KW-1185">Reference proteome</keyword>
<evidence type="ECO:0008006" key="9">
    <source>
        <dbReference type="Google" id="ProtNLM"/>
    </source>
</evidence>
<evidence type="ECO:0000256" key="4">
    <source>
        <dbReference type="SAM" id="MobiDB-lite"/>
    </source>
</evidence>
<dbReference type="InterPro" id="IPR053940">
    <property type="entry name" value="UTP25_NTPase-like"/>
</dbReference>
<dbReference type="Pfam" id="PF22916">
    <property type="entry name" value="UTP25_NTPase-like"/>
    <property type="match status" value="2"/>
</dbReference>
<reference evidence="7 8" key="1">
    <citation type="submission" date="2024-04" db="EMBL/GenBank/DDBJ databases">
        <title>Tritrichomonas musculus Genome.</title>
        <authorList>
            <person name="Alves-Ferreira E."/>
            <person name="Grigg M."/>
            <person name="Lorenzi H."/>
            <person name="Galac M."/>
        </authorList>
    </citation>
    <scope>NUCLEOTIDE SEQUENCE [LARGE SCALE GENOMIC DNA]</scope>
    <source>
        <strain evidence="7 8">EAF2021</strain>
    </source>
</reference>
<comment type="subcellular location">
    <subcellularLocation>
        <location evidence="1">Nucleus</location>
        <location evidence="1">Nucleolus</location>
    </subcellularLocation>
</comment>
<dbReference type="PANTHER" id="PTHR12933:SF0">
    <property type="entry name" value="U3 SMALL NUCLEOLAR RNA-ASSOCIATED PROTEIN 25 HOMOLOG"/>
    <property type="match status" value="1"/>
</dbReference>
<evidence type="ECO:0000313" key="8">
    <source>
        <dbReference type="Proteomes" id="UP001470230"/>
    </source>
</evidence>
<keyword evidence="3" id="KW-0539">Nucleus</keyword>